<evidence type="ECO:0000256" key="1">
    <source>
        <dbReference type="ARBA" id="ARBA00004141"/>
    </source>
</evidence>
<dbReference type="GO" id="GO:0006816">
    <property type="term" value="P:calcium ion transport"/>
    <property type="evidence" value="ECO:0007669"/>
    <property type="project" value="TreeGrafter"/>
</dbReference>
<dbReference type="Pfam" id="PF18911">
    <property type="entry name" value="PKD_4"/>
    <property type="match status" value="1"/>
</dbReference>
<dbReference type="PANTHER" id="PTHR46730">
    <property type="entry name" value="POLYCYSTIN-1"/>
    <property type="match status" value="1"/>
</dbReference>
<dbReference type="InterPro" id="IPR035986">
    <property type="entry name" value="PKD_dom_sf"/>
</dbReference>
<evidence type="ECO:0000256" key="3">
    <source>
        <dbReference type="ARBA" id="ARBA00022737"/>
    </source>
</evidence>
<dbReference type="PROSITE" id="PS50093">
    <property type="entry name" value="PKD"/>
    <property type="match status" value="3"/>
</dbReference>
<protein>
    <recommendedName>
        <fullName evidence="7">PKD domain-containing protein</fullName>
    </recommendedName>
</protein>
<evidence type="ECO:0000259" key="7">
    <source>
        <dbReference type="PROSITE" id="PS50093"/>
    </source>
</evidence>
<evidence type="ECO:0000256" key="4">
    <source>
        <dbReference type="ARBA" id="ARBA00022989"/>
    </source>
</evidence>
<evidence type="ECO:0000313" key="9">
    <source>
        <dbReference type="Proteomes" id="UP000178602"/>
    </source>
</evidence>
<dbReference type="GO" id="GO:0005886">
    <property type="term" value="C:plasma membrane"/>
    <property type="evidence" value="ECO:0007669"/>
    <property type="project" value="TreeGrafter"/>
</dbReference>
<dbReference type="InterPro" id="IPR000601">
    <property type="entry name" value="PKD_dom"/>
</dbReference>
<reference evidence="8 9" key="1">
    <citation type="journal article" date="2016" name="Nat. Commun.">
        <title>Thousands of microbial genomes shed light on interconnected biogeochemical processes in an aquifer system.</title>
        <authorList>
            <person name="Anantharaman K."/>
            <person name="Brown C.T."/>
            <person name="Hug L.A."/>
            <person name="Sharon I."/>
            <person name="Castelle C.J."/>
            <person name="Probst A.J."/>
            <person name="Thomas B.C."/>
            <person name="Singh A."/>
            <person name="Wilkins M.J."/>
            <person name="Karaoz U."/>
            <person name="Brodie E.L."/>
            <person name="Williams K.H."/>
            <person name="Hubbard S.S."/>
            <person name="Banfield J.F."/>
        </authorList>
    </citation>
    <scope>NUCLEOTIDE SEQUENCE [LARGE SCALE GENOMIC DNA]</scope>
</reference>
<dbReference type="Pfam" id="PF00801">
    <property type="entry name" value="PKD"/>
    <property type="match status" value="2"/>
</dbReference>
<accession>A0A1F4T6Q8</accession>
<dbReference type="InterPro" id="IPR013783">
    <property type="entry name" value="Ig-like_fold"/>
</dbReference>
<feature type="domain" description="PKD" evidence="7">
    <location>
        <begin position="432"/>
        <end position="488"/>
    </location>
</feature>
<evidence type="ECO:0000313" key="8">
    <source>
        <dbReference type="EMBL" id="OGC28250.1"/>
    </source>
</evidence>
<keyword evidence="5" id="KW-0472">Membrane</keyword>
<evidence type="ECO:0000256" key="6">
    <source>
        <dbReference type="SAM" id="MobiDB-lite"/>
    </source>
</evidence>
<keyword evidence="3" id="KW-0677">Repeat</keyword>
<dbReference type="EMBL" id="MEUG01000001">
    <property type="protein sequence ID" value="OGC28250.1"/>
    <property type="molecule type" value="Genomic_DNA"/>
</dbReference>
<feature type="region of interest" description="Disordered" evidence="6">
    <location>
        <begin position="21"/>
        <end position="45"/>
    </location>
</feature>
<feature type="domain" description="PKD" evidence="7">
    <location>
        <begin position="925"/>
        <end position="956"/>
    </location>
</feature>
<organism evidence="8 9">
    <name type="scientific">candidate division WOR-1 bacterium RIFOXYC12_FULL_54_18</name>
    <dbReference type="NCBI Taxonomy" id="1802584"/>
    <lineage>
        <taxon>Bacteria</taxon>
        <taxon>Bacillati</taxon>
        <taxon>Saganbacteria</taxon>
    </lineage>
</organism>
<keyword evidence="2" id="KW-0812">Transmembrane</keyword>
<dbReference type="SMART" id="SM00089">
    <property type="entry name" value="PKD"/>
    <property type="match status" value="8"/>
</dbReference>
<dbReference type="CDD" id="cd00146">
    <property type="entry name" value="PKD"/>
    <property type="match status" value="1"/>
</dbReference>
<feature type="domain" description="PKD" evidence="7">
    <location>
        <begin position="805"/>
        <end position="869"/>
    </location>
</feature>
<dbReference type="SUPFAM" id="SSF49299">
    <property type="entry name" value="PKD domain"/>
    <property type="match status" value="5"/>
</dbReference>
<gene>
    <name evidence="8" type="ORF">A3K49_04625</name>
</gene>
<sequence>MDIYDGPNLVGKYENGMCLPAEGTSRSPSRIAPELSARDSRPLPRSVASHQPLTLADFNPFSIFIGCVNPAGSSACQSISDGIGSFSMNIPDGVNQYNIPSGTPITFTVAVNAECVDPGKISVSLETAKGNFPLTHASGLFSTTQNADRDWGKPLKLVVRDGEGKIISSQSFNDFSISAPGSTGTSGNYQAGINTSYEVSGQYARRPITLSPNWLSEIPQGTLQYAWEVKDPSGNPVALTSSGNNTTFTPMIDGTYSATLTITGEKLEKPLSVQKSDIIVYPFPAPTLKIDGNLYPKGETTQSYLPVLIPSEYRPEFDPEDETAVCSFRLYHFFNGAPVEDKTADQPCLASGQPNPFNFSFPEVATNTNYYLEVKAVGGDNSYEIARTETISVAPSGTTTTVTGDFTVATPYSERLAHRPITINAQVIDGAASYRWEIVAKDNVAYPTPILMEEGASPTVTHTFDESGKYAIRLTVLDANQAVLATVTKEGSDALEIYPFPAPPVAVNLNNNNGIFVGQPINVAALIGRDWPEDNAAQVDWAVSQDVPDPGNPGQTINIPLYSMSGKNVTPVFNSSGTFRLDMTVSGANGSYTVTKTQFVDVYALYTGAPQVLISGNLDYSYSQGETATSISGWTDSTDPDAKYRWTITRPDLTTQTVNSKDIASFNFAQTGEYAFKLEVLDGNNIVIGSASRSVNVYPGSTATPESSISGNLQYSYHQGESAVNITGYSTDNDPNNQYEWTIVSPDPNDPSQFITTPYSGKTIASVDFPVTGEYIFTFTVKDAQGNIKTTAARKVNVYENTIPLPQASIVGPFSGKMGEEVPFTAGIIDGTQYTYTWDFGDGTFGTGPTPTPHAFTKEGTYTVKLIMARIDDPSVKDEVTQKITIVKQSVNPPAIGVTIPYAAEEDTPIPMSITLPDPANWEVTWDFADGKPAGAGTDVTHQFDNPGKYQVVAKVKSLIDGTEYFVPFIITVVPHGSPVPNLVINPGSGPAPLNVVADAGNSYTNAAGGSLVNYAFNWGDGSPVESGIASSLPHTFACGGTQACTYTVKVTIEDNFGNKSDLTSVVSTWPI</sequence>
<evidence type="ECO:0000256" key="2">
    <source>
        <dbReference type="ARBA" id="ARBA00022692"/>
    </source>
</evidence>
<keyword evidence="4" id="KW-1133">Transmembrane helix</keyword>
<dbReference type="Proteomes" id="UP000178602">
    <property type="component" value="Unassembled WGS sequence"/>
</dbReference>
<dbReference type="GO" id="GO:0005261">
    <property type="term" value="F:monoatomic cation channel activity"/>
    <property type="evidence" value="ECO:0007669"/>
    <property type="project" value="TreeGrafter"/>
</dbReference>
<dbReference type="PANTHER" id="PTHR46730:SF4">
    <property type="entry name" value="POLYCYSTIC KIDNEY DISEASE PROTEIN 1-LIKE 1"/>
    <property type="match status" value="1"/>
</dbReference>
<name>A0A1F4T6Q8_UNCSA</name>
<comment type="caution">
    <text evidence="8">The sequence shown here is derived from an EMBL/GenBank/DDBJ whole genome shotgun (WGS) entry which is preliminary data.</text>
</comment>
<dbReference type="InterPro" id="IPR022409">
    <property type="entry name" value="PKD/Chitinase_dom"/>
</dbReference>
<dbReference type="AlphaFoldDB" id="A0A1F4T6Q8"/>
<comment type="subcellular location">
    <subcellularLocation>
        <location evidence="1">Membrane</location>
        <topology evidence="1">Multi-pass membrane protein</topology>
    </subcellularLocation>
</comment>
<dbReference type="Gene3D" id="2.60.40.10">
    <property type="entry name" value="Immunoglobulins"/>
    <property type="match status" value="5"/>
</dbReference>
<proteinExistence type="predicted"/>
<evidence type="ECO:0000256" key="5">
    <source>
        <dbReference type="ARBA" id="ARBA00023136"/>
    </source>
</evidence>